<dbReference type="Pfam" id="PF14223">
    <property type="entry name" value="Retrotran_gag_2"/>
    <property type="match status" value="1"/>
</dbReference>
<accession>A0AA39DUR4</accession>
<dbReference type="PANTHER" id="PTHR47592:SF27">
    <property type="entry name" value="OS08G0421700 PROTEIN"/>
    <property type="match status" value="1"/>
</dbReference>
<proteinExistence type="predicted"/>
<dbReference type="Pfam" id="PF00098">
    <property type="entry name" value="zf-CCHC"/>
    <property type="match status" value="1"/>
</dbReference>
<dbReference type="AlphaFoldDB" id="A0AA39DUR4"/>
<reference evidence="4 5" key="1">
    <citation type="journal article" date="2023" name="BMC Biotechnol.">
        <title>Vitis rotundifolia cv Carlos genome sequencing.</title>
        <authorList>
            <person name="Huff M."/>
            <person name="Hulse-Kemp A."/>
            <person name="Scheffler B."/>
            <person name="Youngblood R."/>
            <person name="Simpson S."/>
            <person name="Babiker E."/>
            <person name="Staton M."/>
        </authorList>
    </citation>
    <scope>NUCLEOTIDE SEQUENCE [LARGE SCALE GENOMIC DNA]</scope>
    <source>
        <tissue evidence="4">Leaf</tissue>
    </source>
</reference>
<feature type="domain" description="CCHC-type" evidence="3">
    <location>
        <begin position="90"/>
        <end position="107"/>
    </location>
</feature>
<organism evidence="4 5">
    <name type="scientific">Vitis rotundifolia</name>
    <name type="common">Muscadine grape</name>
    <dbReference type="NCBI Taxonomy" id="103349"/>
    <lineage>
        <taxon>Eukaryota</taxon>
        <taxon>Viridiplantae</taxon>
        <taxon>Streptophyta</taxon>
        <taxon>Embryophyta</taxon>
        <taxon>Tracheophyta</taxon>
        <taxon>Spermatophyta</taxon>
        <taxon>Magnoliopsida</taxon>
        <taxon>eudicotyledons</taxon>
        <taxon>Gunneridae</taxon>
        <taxon>Pentapetalae</taxon>
        <taxon>rosids</taxon>
        <taxon>Vitales</taxon>
        <taxon>Vitaceae</taxon>
        <taxon>Viteae</taxon>
        <taxon>Vitis</taxon>
    </lineage>
</organism>
<evidence type="ECO:0000256" key="1">
    <source>
        <dbReference type="PROSITE-ProRule" id="PRU00047"/>
    </source>
</evidence>
<keyword evidence="5" id="KW-1185">Reference proteome</keyword>
<name>A0AA39DUR4_VITRO</name>
<dbReference type="InterPro" id="IPR001878">
    <property type="entry name" value="Znf_CCHC"/>
</dbReference>
<dbReference type="SUPFAM" id="SSF57756">
    <property type="entry name" value="Retrovirus zinc finger-like domains"/>
    <property type="match status" value="1"/>
</dbReference>
<keyword evidence="1" id="KW-0479">Metal-binding</keyword>
<evidence type="ECO:0000259" key="3">
    <source>
        <dbReference type="PROSITE" id="PS50158"/>
    </source>
</evidence>
<dbReference type="GO" id="GO:0003676">
    <property type="term" value="F:nucleic acid binding"/>
    <property type="evidence" value="ECO:0007669"/>
    <property type="project" value="InterPro"/>
</dbReference>
<sequence>MSNIGIEVDDEDKTVLVLNSLPSSYSSFKETMKYGRQTLTLEEVQYALRSKELELKKEESNGEGLFIRGRLDKRNNKGNASSKSKSHGKRKCYHCQKEGHFKRDCPERKSKKNKASKEEGNATMVLDGYDFVEVLTITTKNMEKEWVLDSRCTFHMCPTRTYLCDYQKLNRGSVYLGNNQTCRVIGIRTVKSGLLIGQLGF</sequence>
<dbReference type="EMBL" id="JARBHA010000006">
    <property type="protein sequence ID" value="KAJ9697688.1"/>
    <property type="molecule type" value="Genomic_DNA"/>
</dbReference>
<dbReference type="PROSITE" id="PS50158">
    <property type="entry name" value="ZF_CCHC"/>
    <property type="match status" value="1"/>
</dbReference>
<dbReference type="Proteomes" id="UP001168098">
    <property type="component" value="Unassembled WGS sequence"/>
</dbReference>
<feature type="region of interest" description="Disordered" evidence="2">
    <location>
        <begin position="66"/>
        <end position="91"/>
    </location>
</feature>
<keyword evidence="1" id="KW-0863">Zinc-finger</keyword>
<dbReference type="InterPro" id="IPR054722">
    <property type="entry name" value="PolX-like_BBD"/>
</dbReference>
<evidence type="ECO:0000313" key="5">
    <source>
        <dbReference type="Proteomes" id="UP001168098"/>
    </source>
</evidence>
<protein>
    <recommendedName>
        <fullName evidence="3">CCHC-type domain-containing protein</fullName>
    </recommendedName>
</protein>
<dbReference type="InterPro" id="IPR036875">
    <property type="entry name" value="Znf_CCHC_sf"/>
</dbReference>
<keyword evidence="1" id="KW-0862">Zinc</keyword>
<dbReference type="GO" id="GO:0008270">
    <property type="term" value="F:zinc ion binding"/>
    <property type="evidence" value="ECO:0007669"/>
    <property type="project" value="UniProtKB-KW"/>
</dbReference>
<evidence type="ECO:0000256" key="2">
    <source>
        <dbReference type="SAM" id="MobiDB-lite"/>
    </source>
</evidence>
<dbReference type="Gene3D" id="4.10.60.10">
    <property type="entry name" value="Zinc finger, CCHC-type"/>
    <property type="match status" value="1"/>
</dbReference>
<dbReference type="Pfam" id="PF22936">
    <property type="entry name" value="Pol_BBD"/>
    <property type="match status" value="1"/>
</dbReference>
<comment type="caution">
    <text evidence="4">The sequence shown here is derived from an EMBL/GenBank/DDBJ whole genome shotgun (WGS) entry which is preliminary data.</text>
</comment>
<gene>
    <name evidence="4" type="ORF">PVL29_007014</name>
</gene>
<evidence type="ECO:0000313" key="4">
    <source>
        <dbReference type="EMBL" id="KAJ9697688.1"/>
    </source>
</evidence>
<dbReference type="PANTHER" id="PTHR47592">
    <property type="entry name" value="PBF68 PROTEIN"/>
    <property type="match status" value="1"/>
</dbReference>
<dbReference type="SMART" id="SM00343">
    <property type="entry name" value="ZnF_C2HC"/>
    <property type="match status" value="1"/>
</dbReference>